<keyword evidence="6" id="KW-1185">Reference proteome</keyword>
<dbReference type="SMART" id="SM00028">
    <property type="entry name" value="TPR"/>
    <property type="match status" value="8"/>
</dbReference>
<proteinExistence type="inferred from homology"/>
<gene>
    <name evidence="5" type="ORF">HYH03_014821</name>
</gene>
<dbReference type="GO" id="GO:0060271">
    <property type="term" value="P:cilium assembly"/>
    <property type="evidence" value="ECO:0007669"/>
    <property type="project" value="TreeGrafter"/>
</dbReference>
<dbReference type="InterPro" id="IPR013105">
    <property type="entry name" value="TPR_2"/>
</dbReference>
<dbReference type="InterPro" id="IPR019734">
    <property type="entry name" value="TPR_rpt"/>
</dbReference>
<organism evidence="5 6">
    <name type="scientific">Edaphochlamys debaryana</name>
    <dbReference type="NCBI Taxonomy" id="47281"/>
    <lineage>
        <taxon>Eukaryota</taxon>
        <taxon>Viridiplantae</taxon>
        <taxon>Chlorophyta</taxon>
        <taxon>core chlorophytes</taxon>
        <taxon>Chlorophyceae</taxon>
        <taxon>CS clade</taxon>
        <taxon>Chlamydomonadales</taxon>
        <taxon>Chlamydomonadales incertae sedis</taxon>
        <taxon>Edaphochlamys</taxon>
    </lineage>
</organism>
<dbReference type="Proteomes" id="UP000612055">
    <property type="component" value="Unassembled WGS sequence"/>
</dbReference>
<feature type="repeat" description="TPR" evidence="4">
    <location>
        <begin position="178"/>
        <end position="211"/>
    </location>
</feature>
<dbReference type="Pfam" id="PF13181">
    <property type="entry name" value="TPR_8"/>
    <property type="match status" value="2"/>
</dbReference>
<dbReference type="GO" id="GO:0036064">
    <property type="term" value="C:ciliary basal body"/>
    <property type="evidence" value="ECO:0007669"/>
    <property type="project" value="TreeGrafter"/>
</dbReference>
<dbReference type="EMBL" id="JAEHOE010000111">
    <property type="protein sequence ID" value="KAG2486519.1"/>
    <property type="molecule type" value="Genomic_DNA"/>
</dbReference>
<evidence type="ECO:0000313" key="6">
    <source>
        <dbReference type="Proteomes" id="UP000612055"/>
    </source>
</evidence>
<feature type="repeat" description="TPR" evidence="4">
    <location>
        <begin position="43"/>
        <end position="76"/>
    </location>
</feature>
<keyword evidence="2 4" id="KW-0802">TPR repeat</keyword>
<dbReference type="PROSITE" id="PS50005">
    <property type="entry name" value="TPR"/>
    <property type="match status" value="5"/>
</dbReference>
<evidence type="ECO:0000256" key="3">
    <source>
        <dbReference type="ARBA" id="ARBA00023778"/>
    </source>
</evidence>
<feature type="repeat" description="TPR" evidence="4">
    <location>
        <begin position="144"/>
        <end position="177"/>
    </location>
</feature>
<keyword evidence="1" id="KW-0677">Repeat</keyword>
<dbReference type="Gene3D" id="1.25.40.10">
    <property type="entry name" value="Tetratricopeptide repeat domain"/>
    <property type="match status" value="3"/>
</dbReference>
<dbReference type="SUPFAM" id="SSF81901">
    <property type="entry name" value="HCP-like"/>
    <property type="match status" value="1"/>
</dbReference>
<dbReference type="SUPFAM" id="SSF48452">
    <property type="entry name" value="TPR-like"/>
    <property type="match status" value="1"/>
</dbReference>
<dbReference type="Pfam" id="PF07719">
    <property type="entry name" value="TPR_2"/>
    <property type="match status" value="1"/>
</dbReference>
<comment type="similarity">
    <text evidence="3">Belongs to the BBS4 family.</text>
</comment>
<evidence type="ECO:0000256" key="2">
    <source>
        <dbReference type="ARBA" id="ARBA00022803"/>
    </source>
</evidence>
<dbReference type="AlphaFoldDB" id="A0A836BT61"/>
<evidence type="ECO:0000313" key="5">
    <source>
        <dbReference type="EMBL" id="KAG2486519.1"/>
    </source>
</evidence>
<comment type="caution">
    <text evidence="5">The sequence shown here is derived from an EMBL/GenBank/DDBJ whole genome shotgun (WGS) entry which is preliminary data.</text>
</comment>
<accession>A0A836BT61</accession>
<sequence>MSSLQQQRDKRNYALHLLYTRQEFEECIKHIDKVLEETDGLCEYALYIKALIMRHRGKIQESLQLFQQATAINPHNVANLKQVGRSLYLLGKHKAAVDVYEEAAKFGAPDWEIMHNKGLCYMYLKQYPAAIESFRVAIDIQPHDSTFLQLGKVYSMLDDYTQAINVYMEALEHSPENPEILTTLGLLFLRTNDNNRAFDYLGSSLTHDPRNPRTILAAGSIIQDHSDMDVALVKYRVAAVATPNSPQLWNNIGMCFFGKQRYIAAIACLKKALYLGPFEWIISYNLGLVHLHTGQYASAFHYFSASVNLKPDFAHSYMYLAVTLSRLDDFENACAAYDKAIQIAGVPGEPVFHLNYAILLYSQKLYDQSKLQLHQFSALFGDLDEEAKRADPEVLEQATLLQQLLGMS</sequence>
<protein>
    <submittedName>
        <fullName evidence="5">Uncharacterized protein</fullName>
    </submittedName>
</protein>
<name>A0A836BT61_9CHLO</name>
<dbReference type="PROSITE" id="PS50293">
    <property type="entry name" value="TPR_REGION"/>
    <property type="match status" value="1"/>
</dbReference>
<dbReference type="OrthoDB" id="309339at2759"/>
<feature type="repeat" description="TPR" evidence="4">
    <location>
        <begin position="280"/>
        <end position="313"/>
    </location>
</feature>
<dbReference type="InterPro" id="IPR011990">
    <property type="entry name" value="TPR-like_helical_dom_sf"/>
</dbReference>
<dbReference type="Pfam" id="PF13432">
    <property type="entry name" value="TPR_16"/>
    <property type="match status" value="1"/>
</dbReference>
<evidence type="ECO:0000256" key="4">
    <source>
        <dbReference type="PROSITE-ProRule" id="PRU00339"/>
    </source>
</evidence>
<dbReference type="GO" id="GO:0061512">
    <property type="term" value="P:protein localization to cilium"/>
    <property type="evidence" value="ECO:0007669"/>
    <property type="project" value="TreeGrafter"/>
</dbReference>
<feature type="repeat" description="TPR" evidence="4">
    <location>
        <begin position="246"/>
        <end position="279"/>
    </location>
</feature>
<reference evidence="5" key="1">
    <citation type="journal article" date="2020" name="bioRxiv">
        <title>Comparative genomics of Chlamydomonas.</title>
        <authorList>
            <person name="Craig R.J."/>
            <person name="Hasan A.R."/>
            <person name="Ness R.W."/>
            <person name="Keightley P.D."/>
        </authorList>
    </citation>
    <scope>NUCLEOTIDE SEQUENCE</scope>
    <source>
        <strain evidence="5">CCAP 11/70</strain>
    </source>
</reference>
<evidence type="ECO:0000256" key="1">
    <source>
        <dbReference type="ARBA" id="ARBA00022737"/>
    </source>
</evidence>
<dbReference type="PANTHER" id="PTHR44186">
    <property type="match status" value="1"/>
</dbReference>
<dbReference type="PANTHER" id="PTHR44186:SF1">
    <property type="entry name" value="BARDET-BIEDL SYNDROME 4 PROTEIN"/>
    <property type="match status" value="1"/>
</dbReference>